<keyword evidence="1" id="KW-1185">Reference proteome</keyword>
<dbReference type="Proteomes" id="UP000887572">
    <property type="component" value="Unplaced"/>
</dbReference>
<dbReference type="AlphaFoldDB" id="A0A914I1U8"/>
<dbReference type="WBParaSite" id="Gr19_v10_g6532.t1">
    <property type="protein sequence ID" value="Gr19_v10_g6532.t1"/>
    <property type="gene ID" value="Gr19_v10_g6532"/>
</dbReference>
<accession>A0A914I1U8</accession>
<sequence length="89" mass="10537">MAFKKVPVEMLLEIVRFIRFHRRWAHVRVSNAFDQLMLESMTDFLKHAQALIETILKNAEKIVHRLLRSDGTTVAHLNSIVRRKCPTRR</sequence>
<evidence type="ECO:0000313" key="1">
    <source>
        <dbReference type="Proteomes" id="UP000887572"/>
    </source>
</evidence>
<evidence type="ECO:0000313" key="2">
    <source>
        <dbReference type="WBParaSite" id="Gr19_v10_g6532.t1"/>
    </source>
</evidence>
<name>A0A914I1U8_GLORO</name>
<proteinExistence type="predicted"/>
<protein>
    <submittedName>
        <fullName evidence="2">F-box domain-containing protein</fullName>
    </submittedName>
</protein>
<organism evidence="1 2">
    <name type="scientific">Globodera rostochiensis</name>
    <name type="common">Golden nematode worm</name>
    <name type="synonym">Heterodera rostochiensis</name>
    <dbReference type="NCBI Taxonomy" id="31243"/>
    <lineage>
        <taxon>Eukaryota</taxon>
        <taxon>Metazoa</taxon>
        <taxon>Ecdysozoa</taxon>
        <taxon>Nematoda</taxon>
        <taxon>Chromadorea</taxon>
        <taxon>Rhabditida</taxon>
        <taxon>Tylenchina</taxon>
        <taxon>Tylenchomorpha</taxon>
        <taxon>Tylenchoidea</taxon>
        <taxon>Heteroderidae</taxon>
        <taxon>Heteroderinae</taxon>
        <taxon>Globodera</taxon>
    </lineage>
</organism>
<reference evidence="2" key="1">
    <citation type="submission" date="2022-11" db="UniProtKB">
        <authorList>
            <consortium name="WormBaseParasite"/>
        </authorList>
    </citation>
    <scope>IDENTIFICATION</scope>
</reference>